<feature type="non-terminal residue" evidence="1">
    <location>
        <position position="62"/>
    </location>
</feature>
<evidence type="ECO:0000313" key="1">
    <source>
        <dbReference type="EMBL" id="KDQ13100.1"/>
    </source>
</evidence>
<keyword evidence="2" id="KW-1185">Reference proteome</keyword>
<dbReference type="HOGENOM" id="CLU_2922318_0_0_1"/>
<organism evidence="1 2">
    <name type="scientific">Botryobasidium botryosum (strain FD-172 SS1)</name>
    <dbReference type="NCBI Taxonomy" id="930990"/>
    <lineage>
        <taxon>Eukaryota</taxon>
        <taxon>Fungi</taxon>
        <taxon>Dikarya</taxon>
        <taxon>Basidiomycota</taxon>
        <taxon>Agaricomycotina</taxon>
        <taxon>Agaricomycetes</taxon>
        <taxon>Cantharellales</taxon>
        <taxon>Botryobasidiaceae</taxon>
        <taxon>Botryobasidium</taxon>
    </lineage>
</organism>
<protein>
    <submittedName>
        <fullName evidence="1">Uncharacterized protein</fullName>
    </submittedName>
</protein>
<proteinExistence type="predicted"/>
<accession>A0A067MEG4</accession>
<dbReference type="InParanoid" id="A0A067MEG4"/>
<feature type="non-terminal residue" evidence="1">
    <location>
        <position position="1"/>
    </location>
</feature>
<dbReference type="AlphaFoldDB" id="A0A067MEG4"/>
<reference evidence="2" key="1">
    <citation type="journal article" date="2014" name="Proc. Natl. Acad. Sci. U.S.A.">
        <title>Extensive sampling of basidiomycete genomes demonstrates inadequacy of the white-rot/brown-rot paradigm for wood decay fungi.</title>
        <authorList>
            <person name="Riley R."/>
            <person name="Salamov A.A."/>
            <person name="Brown D.W."/>
            <person name="Nagy L.G."/>
            <person name="Floudas D."/>
            <person name="Held B.W."/>
            <person name="Levasseur A."/>
            <person name="Lombard V."/>
            <person name="Morin E."/>
            <person name="Otillar R."/>
            <person name="Lindquist E.A."/>
            <person name="Sun H."/>
            <person name="LaButti K.M."/>
            <person name="Schmutz J."/>
            <person name="Jabbour D."/>
            <person name="Luo H."/>
            <person name="Baker S.E."/>
            <person name="Pisabarro A.G."/>
            <person name="Walton J.D."/>
            <person name="Blanchette R.A."/>
            <person name="Henrissat B."/>
            <person name="Martin F."/>
            <person name="Cullen D."/>
            <person name="Hibbett D.S."/>
            <person name="Grigoriev I.V."/>
        </authorList>
    </citation>
    <scope>NUCLEOTIDE SEQUENCE [LARGE SCALE GENOMIC DNA]</scope>
    <source>
        <strain evidence="2">FD-172 SS1</strain>
    </source>
</reference>
<dbReference type="EMBL" id="KL198046">
    <property type="protein sequence ID" value="KDQ13100.1"/>
    <property type="molecule type" value="Genomic_DNA"/>
</dbReference>
<name>A0A067MEG4_BOTB1</name>
<sequence>MLVQVRRPTTVKPSTLAHSLPSATSQIPLTASPPLVFRAAEAGPVKPRAARTQNFQYHRPRL</sequence>
<dbReference type="Proteomes" id="UP000027195">
    <property type="component" value="Unassembled WGS sequence"/>
</dbReference>
<gene>
    <name evidence="1" type="ORF">BOTBODRAFT_33967</name>
</gene>
<evidence type="ECO:0000313" key="2">
    <source>
        <dbReference type="Proteomes" id="UP000027195"/>
    </source>
</evidence>